<dbReference type="SUPFAM" id="SSF81631">
    <property type="entry name" value="PAP/OAS1 substrate-binding domain"/>
    <property type="match status" value="2"/>
</dbReference>
<dbReference type="InterPro" id="IPR035370">
    <property type="entry name" value="Nrap_D5"/>
</dbReference>
<dbReference type="Pfam" id="PF17407">
    <property type="entry name" value="Nrap_D6"/>
    <property type="match status" value="1"/>
</dbReference>
<evidence type="ECO:0000256" key="4">
    <source>
        <dbReference type="ARBA" id="ARBA00022884"/>
    </source>
</evidence>
<evidence type="ECO:0000256" key="6">
    <source>
        <dbReference type="ARBA" id="ARBA00035000"/>
    </source>
</evidence>
<dbReference type="Pfam" id="PF17406">
    <property type="entry name" value="Nrap_D5"/>
    <property type="match status" value="1"/>
</dbReference>
<dbReference type="InterPro" id="IPR005554">
    <property type="entry name" value="NOL6/Upt22"/>
</dbReference>
<dbReference type="GO" id="GO:0003723">
    <property type="term" value="F:RNA binding"/>
    <property type="evidence" value="ECO:0007669"/>
    <property type="project" value="UniProtKB-KW"/>
</dbReference>
<dbReference type="GO" id="GO:0034456">
    <property type="term" value="C:UTP-C complex"/>
    <property type="evidence" value="ECO:0007669"/>
    <property type="project" value="TreeGrafter"/>
</dbReference>
<feature type="region of interest" description="Disordered" evidence="8">
    <location>
        <begin position="1"/>
        <end position="29"/>
    </location>
</feature>
<dbReference type="GO" id="GO:0006364">
    <property type="term" value="P:rRNA processing"/>
    <property type="evidence" value="ECO:0007669"/>
    <property type="project" value="TreeGrafter"/>
</dbReference>
<dbReference type="InterPro" id="IPR035371">
    <property type="entry name" value="Nrap_D6"/>
</dbReference>
<keyword evidence="5 7" id="KW-0539">Nucleus</keyword>
<dbReference type="GO" id="GO:0032040">
    <property type="term" value="C:small-subunit processome"/>
    <property type="evidence" value="ECO:0007669"/>
    <property type="project" value="TreeGrafter"/>
</dbReference>
<feature type="compositionally biased region" description="Acidic residues" evidence="8">
    <location>
        <begin position="1"/>
        <end position="10"/>
    </location>
</feature>
<dbReference type="InterPro" id="IPR035369">
    <property type="entry name" value="Nrap_D4"/>
</dbReference>
<sequence>MASGDTEMEESDSHKAKRQRTDSRGLFKPPTYEELHMLKESGRQFHSAFFKMQAEELTKEMSVTETKKKHISAGLDQLGKALMSLPCRKVENLWSSSGFLGDVKVPWKKKSERISEMMLEKPVSITVAGSYPLNTCSKSNLNVDIVIKLLSSVISSADRQNFQYHHKRAVYLAYVASHLKDEDFVEDLTFTLANGDPLRPVLAVTLKGKALKKVAFNIHPCPLDRIFKYSQLSPRKSNLHKKQKEKTDKDEKLTSTAYYNSSILCDLCMEKHLQHLSEVSRDFPSFKESLTLLRVWLHQRELDKGHGGFTSFIFGMLISYLLQEKKLNKQMKSDQILRVTLYYLSQSNWTEFGISLHPQKKKISELPLVDDFHAIFDVVFVDQTGFLNLCAGMTRNTYEQVKYEASCTLEFLNDACSDSFELLCMTPVPFYRKFDQVIQIRNLSFWKSYCRKLSEEDCVWERNGQVLYVALPHLLTLMEKALGNRVRIIGFKHPDVPKWKVDESPVGYNSVSSLTFGLLLNDEYSFNVLEKGPFADSPEAVDFKEFWGEKSEMRRFQDGSICEAVLWPGKTVAEKRLTCGHVIKHVLQRHAGVPPKQITVVINQLDELLKPIELSPRPQRGKNKNHSPSYPLDTGEEKHLEVFSAYLALSKVLRQLTDIPLGISSVQGISPVFRHAEVFPPTPVLEKAIKMETEGGAQVPSVRTHCPDFVPCFKVICHLESSGKWPDTVEAIQKIKTAFYIKISELLQRQYKVISSPTEQFLDVLQGGFVFRIEVAHVKELGLLKEGRSKLGHLVLKDNKASIALEKRTVALPRLTSALHGVSQEYKSFGLTARLAKRWVAAQLLSDHVSEESVELMVAHLFLHAAPFASPRSLITGFQRFLHLVSSYDWTNKPLIVNFNSELQAPDLEEINHHFANNRSQLPAMCIITPTERNSLWTREQPTRMILHRLTVLARESLRVLEEHLLEENASISLKQIFRPPMDGYDVIIHLASRFVPRIREAVDVNGNARFQLRRKGSIDKLPVTDFDPVRLYVEDLKDTFSELALFFYDCYGGDCIGVKWKLPAFEARPTKVSSMTAAMPNPSSTENVLSTVIPNVEGILADFRIMGQGLVSSIEVLSEKWKLK</sequence>
<evidence type="ECO:0000256" key="7">
    <source>
        <dbReference type="RuleBase" id="RU364032"/>
    </source>
</evidence>
<evidence type="ECO:0000259" key="11">
    <source>
        <dbReference type="Pfam" id="PF17404"/>
    </source>
</evidence>
<dbReference type="Gene3D" id="1.10.1410.10">
    <property type="match status" value="2"/>
</dbReference>
<organism evidence="15 16">
    <name type="scientific">Holothuria leucospilota</name>
    <name type="common">Black long sea cucumber</name>
    <name type="synonym">Mertensiothuria leucospilota</name>
    <dbReference type="NCBI Taxonomy" id="206669"/>
    <lineage>
        <taxon>Eukaryota</taxon>
        <taxon>Metazoa</taxon>
        <taxon>Echinodermata</taxon>
        <taxon>Eleutherozoa</taxon>
        <taxon>Echinozoa</taxon>
        <taxon>Holothuroidea</taxon>
        <taxon>Aspidochirotacea</taxon>
        <taxon>Aspidochirotida</taxon>
        <taxon>Holothuriidae</taxon>
        <taxon>Holothuria</taxon>
    </lineage>
</organism>
<evidence type="ECO:0000256" key="2">
    <source>
        <dbReference type="ARBA" id="ARBA00006674"/>
    </source>
</evidence>
<dbReference type="Pfam" id="PF17403">
    <property type="entry name" value="Nrap_D2"/>
    <property type="match status" value="1"/>
</dbReference>
<evidence type="ECO:0000313" key="15">
    <source>
        <dbReference type="EMBL" id="KAJ8028897.1"/>
    </source>
</evidence>
<comment type="similarity">
    <text evidence="2 7">Belongs to the NRAP family.</text>
</comment>
<dbReference type="InterPro" id="IPR035367">
    <property type="entry name" value="Nrap_D2"/>
</dbReference>
<evidence type="ECO:0000259" key="14">
    <source>
        <dbReference type="Pfam" id="PF17407"/>
    </source>
</evidence>
<dbReference type="FunFam" id="1.10.1410.10:FF:000005">
    <property type="entry name" value="Nucleolar protein 6"/>
    <property type="match status" value="1"/>
</dbReference>
<feature type="domain" description="Nrap protein" evidence="10">
    <location>
        <begin position="285"/>
        <end position="426"/>
    </location>
</feature>
<evidence type="ECO:0000256" key="1">
    <source>
        <dbReference type="ARBA" id="ARBA00004604"/>
    </source>
</evidence>
<dbReference type="EMBL" id="JAIZAY010000014">
    <property type="protein sequence ID" value="KAJ8028897.1"/>
    <property type="molecule type" value="Genomic_DNA"/>
</dbReference>
<dbReference type="InterPro" id="IPR035368">
    <property type="entry name" value="Nrap_D3"/>
</dbReference>
<dbReference type="Pfam" id="PF17404">
    <property type="entry name" value="Nrap_D3"/>
    <property type="match status" value="1"/>
</dbReference>
<evidence type="ECO:0000259" key="9">
    <source>
        <dbReference type="Pfam" id="PF03813"/>
    </source>
</evidence>
<feature type="domain" description="Nrap protein" evidence="14">
    <location>
        <begin position="983"/>
        <end position="1115"/>
    </location>
</feature>
<dbReference type="PANTHER" id="PTHR17972:SF0">
    <property type="entry name" value="NUCLEOLAR PROTEIN 6"/>
    <property type="match status" value="1"/>
</dbReference>
<feature type="domain" description="Nrap protein" evidence="12">
    <location>
        <begin position="627"/>
        <end position="824"/>
    </location>
</feature>
<comment type="subcellular location">
    <subcellularLocation>
        <location evidence="1 7">Nucleus</location>
        <location evidence="1 7">Nucleolus</location>
    </subcellularLocation>
</comment>
<feature type="domain" description="Nrap protein" evidence="9">
    <location>
        <begin position="143"/>
        <end position="280"/>
    </location>
</feature>
<evidence type="ECO:0000259" key="13">
    <source>
        <dbReference type="Pfam" id="PF17406"/>
    </source>
</evidence>
<accession>A0A9Q1BLK4</accession>
<proteinExistence type="inferred from homology"/>
<feature type="domain" description="Nrap protein" evidence="13">
    <location>
        <begin position="826"/>
        <end position="980"/>
    </location>
</feature>
<dbReference type="Gene3D" id="3.30.70.3030">
    <property type="match status" value="1"/>
</dbReference>
<dbReference type="InterPro" id="IPR035082">
    <property type="entry name" value="Nrap_D1"/>
</dbReference>
<reference evidence="15" key="1">
    <citation type="submission" date="2021-10" db="EMBL/GenBank/DDBJ databases">
        <title>Tropical sea cucumber genome reveals ecological adaptation and Cuvierian tubules defense mechanism.</title>
        <authorList>
            <person name="Chen T."/>
        </authorList>
    </citation>
    <scope>NUCLEOTIDE SEQUENCE</scope>
    <source>
        <strain evidence="15">Nanhai2018</strain>
        <tissue evidence="15">Muscle</tissue>
    </source>
</reference>
<evidence type="ECO:0000256" key="3">
    <source>
        <dbReference type="ARBA" id="ARBA00016437"/>
    </source>
</evidence>
<keyword evidence="4 7" id="KW-0694">RNA-binding</keyword>
<dbReference type="Pfam" id="PF17405">
    <property type="entry name" value="Nrap_D4"/>
    <property type="match status" value="1"/>
</dbReference>
<evidence type="ECO:0000256" key="8">
    <source>
        <dbReference type="SAM" id="MobiDB-lite"/>
    </source>
</evidence>
<feature type="compositionally biased region" description="Basic and acidic residues" evidence="8">
    <location>
        <begin position="11"/>
        <end position="29"/>
    </location>
</feature>
<dbReference type="Proteomes" id="UP001152320">
    <property type="component" value="Chromosome 14"/>
</dbReference>
<protein>
    <recommendedName>
        <fullName evidence="3 7">Nucleolar protein 6</fullName>
    </recommendedName>
</protein>
<comment type="function">
    <text evidence="6">Part of the small subunit (SSU) processome, first precursor of the small eukaryotic ribosomal subunit. During the assembly of the SSU processome in the nucleolus, many ribosome biogenesis factors, an RNA chaperone and ribosomal proteins associate with the nascent pre-rRNA and work in concert to generate RNA folding, modifications, rearrangements and cleavage as well as targeted degradation of pre-ribosomal RNA by the RNA exosome.</text>
</comment>
<comment type="caution">
    <text evidence="15">The sequence shown here is derived from an EMBL/GenBank/DDBJ whole genome shotgun (WGS) entry which is preliminary data.</text>
</comment>
<dbReference type="GO" id="GO:0006409">
    <property type="term" value="P:tRNA export from nucleus"/>
    <property type="evidence" value="ECO:0007669"/>
    <property type="project" value="TreeGrafter"/>
</dbReference>
<dbReference type="OrthoDB" id="10251401at2759"/>
<dbReference type="PANTHER" id="PTHR17972">
    <property type="entry name" value="NUCLEOLAR RNA-ASSOCIATED PROTEIN"/>
    <property type="match status" value="1"/>
</dbReference>
<evidence type="ECO:0000256" key="5">
    <source>
        <dbReference type="ARBA" id="ARBA00023242"/>
    </source>
</evidence>
<gene>
    <name evidence="15" type="ORF">HOLleu_28151</name>
</gene>
<dbReference type="GO" id="GO:0032545">
    <property type="term" value="C:CURI complex"/>
    <property type="evidence" value="ECO:0007669"/>
    <property type="project" value="TreeGrafter"/>
</dbReference>
<dbReference type="AlphaFoldDB" id="A0A9Q1BLK4"/>
<feature type="region of interest" description="Disordered" evidence="8">
    <location>
        <begin position="613"/>
        <end position="633"/>
    </location>
</feature>
<keyword evidence="16" id="KW-1185">Reference proteome</keyword>
<evidence type="ECO:0000313" key="16">
    <source>
        <dbReference type="Proteomes" id="UP001152320"/>
    </source>
</evidence>
<evidence type="ECO:0000259" key="10">
    <source>
        <dbReference type="Pfam" id="PF17403"/>
    </source>
</evidence>
<evidence type="ECO:0000259" key="12">
    <source>
        <dbReference type="Pfam" id="PF17405"/>
    </source>
</evidence>
<feature type="domain" description="Nrap protein" evidence="11">
    <location>
        <begin position="431"/>
        <end position="591"/>
    </location>
</feature>
<name>A0A9Q1BLK4_HOLLE</name>
<dbReference type="Pfam" id="PF03813">
    <property type="entry name" value="Nrap"/>
    <property type="match status" value="1"/>
</dbReference>